<comment type="caution">
    <text evidence="2">The sequence shown here is derived from an EMBL/GenBank/DDBJ whole genome shotgun (WGS) entry which is preliminary data.</text>
</comment>
<feature type="compositionally biased region" description="Basic and acidic residues" evidence="1">
    <location>
        <begin position="653"/>
        <end position="674"/>
    </location>
</feature>
<organism evidence="2 3">
    <name type="scientific">Ephemerocybe angulata</name>
    <dbReference type="NCBI Taxonomy" id="980116"/>
    <lineage>
        <taxon>Eukaryota</taxon>
        <taxon>Fungi</taxon>
        <taxon>Dikarya</taxon>
        <taxon>Basidiomycota</taxon>
        <taxon>Agaricomycotina</taxon>
        <taxon>Agaricomycetes</taxon>
        <taxon>Agaricomycetidae</taxon>
        <taxon>Agaricales</taxon>
        <taxon>Agaricineae</taxon>
        <taxon>Psathyrellaceae</taxon>
        <taxon>Ephemerocybe</taxon>
    </lineage>
</organism>
<protein>
    <submittedName>
        <fullName evidence="2">Uncharacterized protein</fullName>
    </submittedName>
</protein>
<sequence length="692" mass="77558">MVLSREGDPRCLATATINRLLRPLRTRCSALSKMVSTQSQPSTYSSSRRTSALLDSSNHELPLTVYPPPDKYASKAHFSQGYKDSLELIRRIYAVRDAFRNVVARGGKPDRLPTLSSLCAHVIGHNMYGWEEPPEEEEEDSESEAADFVDQMYEAVPMACRGWLLTSHALGIILNTCPHHLTLISTLLDETLDHRLDNEVAQLQEALLLVAFRPKPNGPPAICHQAHSKFLTEWLDRWITVGFSPSTFTVGLLRVLSKTLSSEIWTSKAMETFIRRLYHLDSTAFFWVVTELACHLSTKSNVRRQSILKPHTGTRDTLTDLSEALSQWFTFIIGRPVSLPVDSPQNPSLSAAFFELIQASRFILSPDTTASALTLRDGVISISLTWLVYNRSTAPPTYLQIVEAMLASFIPQPSSFHGLVQHIFSGGSLQAGRRRLQLYASEIGRNKLARLEASLWGSTLYVVENLEGDNHLSPHDKAELKTYRQQVMEFVDEAESQLFDGPSHDDTILVVPDPRETDVPLVPQSPWTKGNWRWEPLIGSWVRQQALTAGAATERKKRRLTFVTPVKQAAAELSNPSEDFWTHTPRPKFRSRGTPRVAEKIPALLSKKPNFTSLIANAGSQRTVLHPVSTNCGLSFEDTNTHVPNDWCSSPAMERRDRSQDEDRVVSEAHHQPSDDVLDLLAHRSSSPAPPW</sequence>
<dbReference type="EMBL" id="JAACJK010000163">
    <property type="protein sequence ID" value="KAF5326130.1"/>
    <property type="molecule type" value="Genomic_DNA"/>
</dbReference>
<dbReference type="Proteomes" id="UP000541558">
    <property type="component" value="Unassembled WGS sequence"/>
</dbReference>
<name>A0A8H5BMV6_9AGAR</name>
<dbReference type="AlphaFoldDB" id="A0A8H5BMV6"/>
<reference evidence="2 3" key="1">
    <citation type="journal article" date="2020" name="ISME J.">
        <title>Uncovering the hidden diversity of litter-decomposition mechanisms in mushroom-forming fungi.</title>
        <authorList>
            <person name="Floudas D."/>
            <person name="Bentzer J."/>
            <person name="Ahren D."/>
            <person name="Johansson T."/>
            <person name="Persson P."/>
            <person name="Tunlid A."/>
        </authorList>
    </citation>
    <scope>NUCLEOTIDE SEQUENCE [LARGE SCALE GENOMIC DNA]</scope>
    <source>
        <strain evidence="2 3">CBS 175.51</strain>
    </source>
</reference>
<evidence type="ECO:0000313" key="3">
    <source>
        <dbReference type="Proteomes" id="UP000541558"/>
    </source>
</evidence>
<evidence type="ECO:0000256" key="1">
    <source>
        <dbReference type="SAM" id="MobiDB-lite"/>
    </source>
</evidence>
<dbReference type="OrthoDB" id="3158032at2759"/>
<accession>A0A8H5BMV6</accession>
<proteinExistence type="predicted"/>
<evidence type="ECO:0000313" key="2">
    <source>
        <dbReference type="EMBL" id="KAF5326130.1"/>
    </source>
</evidence>
<feature type="region of interest" description="Disordered" evidence="1">
    <location>
        <begin position="647"/>
        <end position="692"/>
    </location>
</feature>
<gene>
    <name evidence="2" type="ORF">D9611_000134</name>
</gene>
<keyword evidence="3" id="KW-1185">Reference proteome</keyword>